<proteinExistence type="predicted"/>
<dbReference type="Proteomes" id="UP000240461">
    <property type="component" value="Segment"/>
</dbReference>
<protein>
    <submittedName>
        <fullName evidence="1">Uncharacterized protein</fullName>
    </submittedName>
</protein>
<organism evidence="1 2">
    <name type="scientific">Acanthamoeba polyphaga mimivirus Kroon</name>
    <dbReference type="NCBI Taxonomy" id="3069720"/>
    <lineage>
        <taxon>Viruses</taxon>
        <taxon>Varidnaviria</taxon>
        <taxon>Bamfordvirae</taxon>
        <taxon>Nucleocytoviricota</taxon>
        <taxon>Megaviricetes</taxon>
        <taxon>Imitervirales</taxon>
        <taxon>Mimiviridae</taxon>
        <taxon>Megamimivirinae</taxon>
        <taxon>Mimivirus</taxon>
        <taxon>Mimivirus lagoaense</taxon>
    </lineage>
</organism>
<accession>A0A0G2Y449</accession>
<evidence type="ECO:0000313" key="2">
    <source>
        <dbReference type="Proteomes" id="UP000240461"/>
    </source>
</evidence>
<evidence type="ECO:0000313" key="1">
    <source>
        <dbReference type="EMBL" id="AKI80585.1"/>
    </source>
</evidence>
<keyword evidence="2" id="KW-1185">Reference proteome</keyword>
<name>A0A0G2Y449_9VIRU</name>
<dbReference type="EMBL" id="KM982402">
    <property type="protein sequence ID" value="AKI80585.1"/>
    <property type="molecule type" value="Genomic_DNA"/>
</dbReference>
<dbReference type="KEGG" id="vg:80514383"/>
<sequence>MNIKMFGEGSDFFDQGGYKLLRCYNNESIGFTIVMNLRADISAKPYHVGTESDYGELLPKNKFYATKSKVSKIKTIDEMDVPDKFFDEFQCYAYDGIRLKKFFPGQTIRNMNFYRNPKDMYEDIIDVRLENQTLEEQLEDFKECSRTLKKYNNFWRSDRAKYLQLQKHCDNEYNRVLDKINNDK</sequence>
<reference evidence="1 2" key="1">
    <citation type="submission" date="2014-10" db="EMBL/GenBank/DDBJ databases">
        <title>Pan-genome analysis of Brazilian lineage A amoebal mimiviruses.</title>
        <authorList>
            <person name="Assis F.L."/>
            <person name="Abrahao J.S."/>
            <person name="Kroon E.G."/>
            <person name="Dornas F.P."/>
            <person name="Andrade K.R."/>
            <person name="Borato P.V.M."/>
            <person name="Pilotto M.R."/>
            <person name="Benamar S."/>
            <person name="LaScola B."/>
            <person name="Colson P."/>
        </authorList>
    </citation>
    <scope>NUCLEOTIDE SEQUENCE [LARGE SCALE GENOMIC DNA]</scope>
    <source>
        <strain evidence="1 2">Kroon</strain>
    </source>
</reference>